<name>A0A7D9I4K1_PARCT</name>
<dbReference type="Gene3D" id="3.40.720.10">
    <property type="entry name" value="Alkaline Phosphatase, subunit A"/>
    <property type="match status" value="1"/>
</dbReference>
<keyword evidence="3" id="KW-1185">Reference proteome</keyword>
<feature type="region of interest" description="Disordered" evidence="1">
    <location>
        <begin position="867"/>
        <end position="916"/>
    </location>
</feature>
<dbReference type="AlphaFoldDB" id="A0A7D9I4K1"/>
<evidence type="ECO:0000313" key="2">
    <source>
        <dbReference type="EMBL" id="CAB4000703.1"/>
    </source>
</evidence>
<dbReference type="EMBL" id="CACRXK020003899">
    <property type="protein sequence ID" value="CAB4000703.1"/>
    <property type="molecule type" value="Genomic_DNA"/>
</dbReference>
<dbReference type="SUPFAM" id="SSF53649">
    <property type="entry name" value="Alkaline phosphatase-like"/>
    <property type="match status" value="1"/>
</dbReference>
<organism evidence="2 3">
    <name type="scientific">Paramuricea clavata</name>
    <name type="common">Red gorgonian</name>
    <name type="synonym">Violescent sea-whip</name>
    <dbReference type="NCBI Taxonomy" id="317549"/>
    <lineage>
        <taxon>Eukaryota</taxon>
        <taxon>Metazoa</taxon>
        <taxon>Cnidaria</taxon>
        <taxon>Anthozoa</taxon>
        <taxon>Octocorallia</taxon>
        <taxon>Malacalcyonacea</taxon>
        <taxon>Plexauridae</taxon>
        <taxon>Paramuricea</taxon>
    </lineage>
</organism>
<dbReference type="PANTHER" id="PTHR10974:SF39">
    <property type="entry name" value="E2F TRANSCRIPTION FACTOR CC-MB DOMAIN-CONTAINING PROTEIN"/>
    <property type="match status" value="1"/>
</dbReference>
<comment type="caution">
    <text evidence="2">The sequence shown here is derived from an EMBL/GenBank/DDBJ whole genome shotgun (WGS) entry which is preliminary data.</text>
</comment>
<dbReference type="PANTHER" id="PTHR10974">
    <property type="entry name" value="FI08016P-RELATED"/>
    <property type="match status" value="1"/>
</dbReference>
<dbReference type="Proteomes" id="UP001152795">
    <property type="component" value="Unassembled WGS sequence"/>
</dbReference>
<evidence type="ECO:0000313" key="3">
    <source>
        <dbReference type="Proteomes" id="UP001152795"/>
    </source>
</evidence>
<reference evidence="2" key="1">
    <citation type="submission" date="2020-04" db="EMBL/GenBank/DDBJ databases">
        <authorList>
            <person name="Alioto T."/>
            <person name="Alioto T."/>
            <person name="Gomez Garrido J."/>
        </authorList>
    </citation>
    <scope>NUCLEOTIDE SEQUENCE</scope>
    <source>
        <strain evidence="2">A484AB</strain>
    </source>
</reference>
<feature type="compositionally biased region" description="Basic and acidic residues" evidence="1">
    <location>
        <begin position="903"/>
        <end position="916"/>
    </location>
</feature>
<gene>
    <name evidence="2" type="ORF">PACLA_8A081741</name>
</gene>
<accession>A0A7D9I4K1</accession>
<dbReference type="GO" id="GO:0005615">
    <property type="term" value="C:extracellular space"/>
    <property type="evidence" value="ECO:0007669"/>
    <property type="project" value="TreeGrafter"/>
</dbReference>
<protein>
    <submittedName>
        <fullName evidence="2">Uncharacterized protein LOC110041810</fullName>
    </submittedName>
</protein>
<dbReference type="Pfam" id="PF02995">
    <property type="entry name" value="DUF229"/>
    <property type="match status" value="1"/>
</dbReference>
<sequence>MESVKKYFIMYIAFLAKSRKILLVTLAVSLLLNLVLFLRIPVNTKPDIVHTYSEETIAQLFADNFERDDVVPRRQEPDIVQSRTDAPYDNKRVKHLRTTANSKSACPRMTIHKGEGPPLNDTVCRPHLPAEDACQFTAEMFELQPSIAKCHDQKGPPHQLCRVTEIRNGIRLSAPDVTCDTSACLKTTDIRLLIVDPSDGNYLQLDIPGTVSISDMQDVVKQAMAKTQANGFNFMFIDCTGQRRREKISQLLTFLPAESIFKPKGEALGNKVNVNVVLLDSISRPHFFRSLRKTVAYLREKSDDPTYSAHIFDFELFQSVHGHTHENEHALFGGALYPENFTKSAKEDSPTNMERLFGIFKDAGYQTMAQNDLCWKAWYGFLTSFMVDEWPDLQRLMKETIDSTGVTDASCKILKRSQRTTTFTDNDDHQICYNGKHQHRYLFDHLRNYLEAVTTLKPAKPLFSFTETNVAHDDVGIRVQTLDQDLTDLIDSVAQLPNTFTIFFADHGNTYTDYQVSMLEGRLEIYHPVLLGILPKELGRKFGKDVVENLRTNQYRLLHLFDIRESLVELANYDIRTKLNPVGIFREIPKNRTCDNLKLSSPNFCICEGWDILVDNSTARVALAEFAIGQLNNQLQSSLLESRGSEPAGENPILFGSCQRLRLHSIKNARQRQTAKGTVITTLDVKVQSGTIVDQEELITVQVESAQKANRSSFDMRLLTYNRISHYSIYEQCVDKGLPANLCICNKRETSAKAQNSSVYDIISPESKLHRLKPCLLLIKRSYSENNGEEDYVGVEVYELANICDDKKFSVRLAAEADNVRASTELPINVELTPRTIYFTSVMMTEVGFMDTKLKLKLRVVSEDVHGKDEELEENGGKRSGREEGNKKGNLGAKWKKKKSRTNGKDETWKETSDKK</sequence>
<dbReference type="InterPro" id="IPR004245">
    <property type="entry name" value="DUF229"/>
</dbReference>
<proteinExistence type="predicted"/>
<dbReference type="OrthoDB" id="5983664at2759"/>
<evidence type="ECO:0000256" key="1">
    <source>
        <dbReference type="SAM" id="MobiDB-lite"/>
    </source>
</evidence>
<feature type="compositionally biased region" description="Basic and acidic residues" evidence="1">
    <location>
        <begin position="867"/>
        <end position="887"/>
    </location>
</feature>
<dbReference type="InterPro" id="IPR017850">
    <property type="entry name" value="Alkaline_phosphatase_core_sf"/>
</dbReference>